<feature type="region of interest" description="Disordered" evidence="1">
    <location>
        <begin position="63"/>
        <end position="83"/>
    </location>
</feature>
<protein>
    <submittedName>
        <fullName evidence="3">Uncharacterized protein</fullName>
    </submittedName>
</protein>
<dbReference type="AlphaFoldDB" id="A0A812LR53"/>
<feature type="non-terminal residue" evidence="3">
    <location>
        <position position="1"/>
    </location>
</feature>
<accession>A0A812LR53</accession>
<name>A0A812LR53_SYMPI</name>
<evidence type="ECO:0000256" key="1">
    <source>
        <dbReference type="SAM" id="MobiDB-lite"/>
    </source>
</evidence>
<keyword evidence="2" id="KW-1133">Transmembrane helix</keyword>
<keyword evidence="2" id="KW-0812">Transmembrane</keyword>
<keyword evidence="2" id="KW-0472">Membrane</keyword>
<gene>
    <name evidence="3" type="ORF">SPIL2461_LOCUS4458</name>
</gene>
<keyword evidence="4" id="KW-1185">Reference proteome</keyword>
<evidence type="ECO:0000313" key="4">
    <source>
        <dbReference type="Proteomes" id="UP000649617"/>
    </source>
</evidence>
<evidence type="ECO:0000256" key="2">
    <source>
        <dbReference type="SAM" id="Phobius"/>
    </source>
</evidence>
<comment type="caution">
    <text evidence="3">The sequence shown here is derived from an EMBL/GenBank/DDBJ whole genome shotgun (WGS) entry which is preliminary data.</text>
</comment>
<dbReference type="Proteomes" id="UP000649617">
    <property type="component" value="Unassembled WGS sequence"/>
</dbReference>
<dbReference type="EMBL" id="CAJNIZ010005889">
    <property type="protein sequence ID" value="CAE7245430.1"/>
    <property type="molecule type" value="Genomic_DNA"/>
</dbReference>
<organism evidence="3 4">
    <name type="scientific">Symbiodinium pilosum</name>
    <name type="common">Dinoflagellate</name>
    <dbReference type="NCBI Taxonomy" id="2952"/>
    <lineage>
        <taxon>Eukaryota</taxon>
        <taxon>Sar</taxon>
        <taxon>Alveolata</taxon>
        <taxon>Dinophyceae</taxon>
        <taxon>Suessiales</taxon>
        <taxon>Symbiodiniaceae</taxon>
        <taxon>Symbiodinium</taxon>
    </lineage>
</organism>
<sequence length="83" mass="9144">QFDAPPLCRDSRNSGDEWLLPSKMLAGMGVDATVFIWIFFAITFVLLAAALLLCHFCCPHSRRGENQVSTKKPQAAHAAEPEV</sequence>
<reference evidence="3" key="1">
    <citation type="submission" date="2021-02" db="EMBL/GenBank/DDBJ databases">
        <authorList>
            <person name="Dougan E. K."/>
            <person name="Rhodes N."/>
            <person name="Thang M."/>
            <person name="Chan C."/>
        </authorList>
    </citation>
    <scope>NUCLEOTIDE SEQUENCE</scope>
</reference>
<feature type="transmembrane region" description="Helical" evidence="2">
    <location>
        <begin position="34"/>
        <end position="54"/>
    </location>
</feature>
<evidence type="ECO:0000313" key="3">
    <source>
        <dbReference type="EMBL" id="CAE7245430.1"/>
    </source>
</evidence>
<proteinExistence type="predicted"/>